<protein>
    <submittedName>
        <fullName evidence="1">Uncharacterized protein</fullName>
    </submittedName>
</protein>
<evidence type="ECO:0000313" key="1">
    <source>
        <dbReference type="EMBL" id="KAK2571586.1"/>
    </source>
</evidence>
<reference evidence="1" key="2">
    <citation type="journal article" date="2023" name="Science">
        <title>Genomic signatures of disease resistance in endangered staghorn corals.</title>
        <authorList>
            <person name="Vollmer S.V."/>
            <person name="Selwyn J.D."/>
            <person name="Despard B.A."/>
            <person name="Roesel C.L."/>
        </authorList>
    </citation>
    <scope>NUCLEOTIDE SEQUENCE</scope>
    <source>
        <strain evidence="1">K2</strain>
    </source>
</reference>
<name>A0AAD9R1X4_ACRCE</name>
<keyword evidence="2" id="KW-1185">Reference proteome</keyword>
<dbReference type="Proteomes" id="UP001249851">
    <property type="component" value="Unassembled WGS sequence"/>
</dbReference>
<sequence>MKVVVMDSSTSIYVNCREEVKHFCKKYDVSRPTVHEAMRDAEQLDNIFASCPVSLVHQCRLVTAVANHPCFVPENKLNAEVQVNSLLPYLSSPCCWVRSLACSLTRVFAHNNMQESSEYLRRITHRCKLCQAISCSGLCFIATSCAQYLPVNAIKFVLLALKTVLKIVGNPSKCSNAFVYQVALDGLAKLLTNPSTWNVLSVLERQDTVETYLTIFLNQCLVDDIVVDDPTTAMMLEVFDNSNVLDILLSSPRQAILGKLLKQLLRLLPPITSSDVPPLLEIRWKSLSIIHRLHKLRNKDISYLDGLYHRGCCDPSQVKRVHATLTESFTEIAL</sequence>
<dbReference type="EMBL" id="JARQWQ010000005">
    <property type="protein sequence ID" value="KAK2571586.1"/>
    <property type="molecule type" value="Genomic_DNA"/>
</dbReference>
<proteinExistence type="predicted"/>
<evidence type="ECO:0000313" key="2">
    <source>
        <dbReference type="Proteomes" id="UP001249851"/>
    </source>
</evidence>
<gene>
    <name evidence="1" type="ORF">P5673_002946</name>
</gene>
<organism evidence="1 2">
    <name type="scientific">Acropora cervicornis</name>
    <name type="common">Staghorn coral</name>
    <dbReference type="NCBI Taxonomy" id="6130"/>
    <lineage>
        <taxon>Eukaryota</taxon>
        <taxon>Metazoa</taxon>
        <taxon>Cnidaria</taxon>
        <taxon>Anthozoa</taxon>
        <taxon>Hexacorallia</taxon>
        <taxon>Scleractinia</taxon>
        <taxon>Astrocoeniina</taxon>
        <taxon>Acroporidae</taxon>
        <taxon>Acropora</taxon>
    </lineage>
</organism>
<reference evidence="1" key="1">
    <citation type="journal article" date="2023" name="G3 (Bethesda)">
        <title>Whole genome assembly and annotation of the endangered Caribbean coral Acropora cervicornis.</title>
        <authorList>
            <person name="Selwyn J.D."/>
            <person name="Vollmer S.V."/>
        </authorList>
    </citation>
    <scope>NUCLEOTIDE SEQUENCE</scope>
    <source>
        <strain evidence="1">K2</strain>
    </source>
</reference>
<accession>A0AAD9R1X4</accession>
<comment type="caution">
    <text evidence="1">The sequence shown here is derived from an EMBL/GenBank/DDBJ whole genome shotgun (WGS) entry which is preliminary data.</text>
</comment>
<dbReference type="AlphaFoldDB" id="A0AAD9R1X4"/>